<dbReference type="Proteomes" id="UP001233172">
    <property type="component" value="Unassembled WGS sequence"/>
</dbReference>
<name>A0AAD8FFB1_BIOPF</name>
<accession>A0AAD8FFB1</accession>
<protein>
    <submittedName>
        <fullName evidence="1">Uncharacterized protein</fullName>
    </submittedName>
</protein>
<evidence type="ECO:0000313" key="2">
    <source>
        <dbReference type="Proteomes" id="UP001233172"/>
    </source>
</evidence>
<reference evidence="1" key="1">
    <citation type="journal article" date="2023" name="PLoS Negl. Trop. Dis.">
        <title>A genome sequence for Biomphalaria pfeifferi, the major vector snail for the human-infecting parasite Schistosoma mansoni.</title>
        <authorList>
            <person name="Bu L."/>
            <person name="Lu L."/>
            <person name="Laidemitt M.R."/>
            <person name="Zhang S.M."/>
            <person name="Mutuku M."/>
            <person name="Mkoji G."/>
            <person name="Steinauer M."/>
            <person name="Loker E.S."/>
        </authorList>
    </citation>
    <scope>NUCLEOTIDE SEQUENCE</scope>
    <source>
        <strain evidence="1">KasaAsao</strain>
    </source>
</reference>
<organism evidence="1 2">
    <name type="scientific">Biomphalaria pfeifferi</name>
    <name type="common">Bloodfluke planorb</name>
    <name type="synonym">Freshwater snail</name>
    <dbReference type="NCBI Taxonomy" id="112525"/>
    <lineage>
        <taxon>Eukaryota</taxon>
        <taxon>Metazoa</taxon>
        <taxon>Spiralia</taxon>
        <taxon>Lophotrochozoa</taxon>
        <taxon>Mollusca</taxon>
        <taxon>Gastropoda</taxon>
        <taxon>Heterobranchia</taxon>
        <taxon>Euthyneura</taxon>
        <taxon>Panpulmonata</taxon>
        <taxon>Hygrophila</taxon>
        <taxon>Lymnaeoidea</taxon>
        <taxon>Planorbidae</taxon>
        <taxon>Biomphalaria</taxon>
    </lineage>
</organism>
<proteinExistence type="predicted"/>
<comment type="caution">
    <text evidence="1">The sequence shown here is derived from an EMBL/GenBank/DDBJ whole genome shotgun (WGS) entry which is preliminary data.</text>
</comment>
<reference evidence="1" key="2">
    <citation type="submission" date="2023-04" db="EMBL/GenBank/DDBJ databases">
        <authorList>
            <person name="Bu L."/>
            <person name="Lu L."/>
            <person name="Laidemitt M.R."/>
            <person name="Zhang S.M."/>
            <person name="Mutuku M."/>
            <person name="Mkoji G."/>
            <person name="Steinauer M."/>
            <person name="Loker E.S."/>
        </authorList>
    </citation>
    <scope>NUCLEOTIDE SEQUENCE</scope>
    <source>
        <strain evidence="1">KasaAsao</strain>
        <tissue evidence="1">Whole Snail</tissue>
    </source>
</reference>
<keyword evidence="2" id="KW-1185">Reference proteome</keyword>
<gene>
    <name evidence="1" type="ORF">Bpfe_008401</name>
</gene>
<sequence length="78" mass="9209">MYINFIPERFLTVPPNHSHQSTTASPFLTWTVPETYCKKTERETPSLVLIKDLDIWIMIAWRDKTRGQKETILSLNCR</sequence>
<feature type="non-terminal residue" evidence="1">
    <location>
        <position position="78"/>
    </location>
</feature>
<dbReference type="AlphaFoldDB" id="A0AAD8FFB1"/>
<evidence type="ECO:0000313" key="1">
    <source>
        <dbReference type="EMBL" id="KAK0062300.1"/>
    </source>
</evidence>
<dbReference type="EMBL" id="JASAOG010000026">
    <property type="protein sequence ID" value="KAK0062300.1"/>
    <property type="molecule type" value="Genomic_DNA"/>
</dbReference>